<keyword evidence="4" id="KW-0238">DNA-binding</keyword>
<comment type="similarity">
    <text evidence="2">Belongs to the TBP family.</text>
</comment>
<evidence type="ECO:0000256" key="6">
    <source>
        <dbReference type="ARBA" id="ARBA00023242"/>
    </source>
</evidence>
<organism evidence="7 8">
    <name type="scientific">Rotaria socialis</name>
    <dbReference type="NCBI Taxonomy" id="392032"/>
    <lineage>
        <taxon>Eukaryota</taxon>
        <taxon>Metazoa</taxon>
        <taxon>Spiralia</taxon>
        <taxon>Gnathifera</taxon>
        <taxon>Rotifera</taxon>
        <taxon>Eurotatoria</taxon>
        <taxon>Bdelloidea</taxon>
        <taxon>Philodinida</taxon>
        <taxon>Philodinidae</taxon>
        <taxon>Rotaria</taxon>
    </lineage>
</organism>
<dbReference type="PRINTS" id="PR00686">
    <property type="entry name" value="TIFACTORIID"/>
</dbReference>
<dbReference type="GO" id="GO:0003677">
    <property type="term" value="F:DNA binding"/>
    <property type="evidence" value="ECO:0007669"/>
    <property type="project" value="UniProtKB-KW"/>
</dbReference>
<reference evidence="7" key="1">
    <citation type="submission" date="2021-02" db="EMBL/GenBank/DDBJ databases">
        <authorList>
            <person name="Nowell W R."/>
        </authorList>
    </citation>
    <scope>NUCLEOTIDE SEQUENCE</scope>
</reference>
<accession>A0A820MWL6</accession>
<dbReference type="GO" id="GO:0005634">
    <property type="term" value="C:nucleus"/>
    <property type="evidence" value="ECO:0007669"/>
    <property type="project" value="UniProtKB-SubCell"/>
</dbReference>
<protein>
    <recommendedName>
        <fullName evidence="9">TATA box-binding protein-like 1</fullName>
    </recommendedName>
</protein>
<evidence type="ECO:0000256" key="5">
    <source>
        <dbReference type="ARBA" id="ARBA00023163"/>
    </source>
</evidence>
<evidence type="ECO:0000256" key="2">
    <source>
        <dbReference type="ARBA" id="ARBA00005560"/>
    </source>
</evidence>
<evidence type="ECO:0000313" key="8">
    <source>
        <dbReference type="Proteomes" id="UP000663851"/>
    </source>
</evidence>
<dbReference type="SUPFAM" id="SSF55945">
    <property type="entry name" value="TATA-box binding protein-like"/>
    <property type="match status" value="2"/>
</dbReference>
<dbReference type="Gene3D" id="3.30.310.10">
    <property type="entry name" value="TATA-Binding Protein"/>
    <property type="match status" value="2"/>
</dbReference>
<evidence type="ECO:0000256" key="1">
    <source>
        <dbReference type="ARBA" id="ARBA00004123"/>
    </source>
</evidence>
<comment type="caution">
    <text evidence="7">The sequence shown here is derived from an EMBL/GenBank/DDBJ whole genome shotgun (WGS) entry which is preliminary data.</text>
</comment>
<dbReference type="InterPro" id="IPR012295">
    <property type="entry name" value="TBP_dom_sf"/>
</dbReference>
<evidence type="ECO:0008006" key="9">
    <source>
        <dbReference type="Google" id="ProtNLM"/>
    </source>
</evidence>
<sequence>MFQTTNVTTSAVPTAAVVRPSYQIMTTTNNHHTIVPASSTNPSWRLTTPTPPVVSMLNGNSSTFYIATQPSATTNNIIRQSTQTVHQISPSFTIINNSNATINGQIPIISSLNNNFSSDTCVDGSILGRLPTSTIQRQQMPRENLEEQTSSSGNDIDIEHNQQDSEIELFVSNVVCSFALGCKLNLRKIAMEAANVIYKRDHAMVLMKIRNPYCSANVWSSGKVTVTGTTSEDDAERAARRIARCLQRLGYKTKFRNYRVVNCLATCSMPWPIDIVKLSRTYPGDVSYEPEIHPGATVRLKNKVVLKVFTTGSVTLTGKQFGTYLYRRLSMTPLSTSIYPPIGYQPSNFRTPLPRQLPSSQSIPMPATLPASTTTPNTISILDKCSLYNDLLYYDCPSMTNEKIQCAWASTNYRYKRQRRVRNHPSRLTNTVAYRSRRMRLHHKKKWLKKFKYDLLKKLREKIKRRGKLYEMENSIILGKAEQFNAEHYVKRELEKARFYGYRVSPVYDQIRDQISRLKLE</sequence>
<dbReference type="FunFam" id="3.30.310.10:FF:000005">
    <property type="entry name" value="TATA box-binding protein-like 1"/>
    <property type="match status" value="1"/>
</dbReference>
<dbReference type="AlphaFoldDB" id="A0A820MWL6"/>
<dbReference type="Proteomes" id="UP000663851">
    <property type="component" value="Unassembled WGS sequence"/>
</dbReference>
<comment type="subcellular location">
    <subcellularLocation>
        <location evidence="1">Nucleus</location>
    </subcellularLocation>
</comment>
<dbReference type="PANTHER" id="PTHR10126">
    <property type="entry name" value="TATA-BOX BINDING PROTEIN"/>
    <property type="match status" value="1"/>
</dbReference>
<evidence type="ECO:0000256" key="4">
    <source>
        <dbReference type="ARBA" id="ARBA00023125"/>
    </source>
</evidence>
<dbReference type="Pfam" id="PF00352">
    <property type="entry name" value="TBP"/>
    <property type="match status" value="2"/>
</dbReference>
<name>A0A820MWL6_9BILA</name>
<gene>
    <name evidence="7" type="ORF">HFQ381_LOCUS18608</name>
</gene>
<evidence type="ECO:0000313" key="7">
    <source>
        <dbReference type="EMBL" id="CAF4379073.1"/>
    </source>
</evidence>
<dbReference type="EMBL" id="CAJOBO010001447">
    <property type="protein sequence ID" value="CAF4379073.1"/>
    <property type="molecule type" value="Genomic_DNA"/>
</dbReference>
<keyword evidence="5" id="KW-0804">Transcription</keyword>
<keyword evidence="3" id="KW-0805">Transcription regulation</keyword>
<keyword evidence="6" id="KW-0539">Nucleus</keyword>
<proteinExistence type="inferred from homology"/>
<evidence type="ECO:0000256" key="3">
    <source>
        <dbReference type="ARBA" id="ARBA00023015"/>
    </source>
</evidence>
<dbReference type="GO" id="GO:0006352">
    <property type="term" value="P:DNA-templated transcription initiation"/>
    <property type="evidence" value="ECO:0007669"/>
    <property type="project" value="InterPro"/>
</dbReference>
<dbReference type="InterPro" id="IPR000814">
    <property type="entry name" value="TBP"/>
</dbReference>